<keyword evidence="11" id="KW-1185">Reference proteome</keyword>
<dbReference type="EMBL" id="JAERWK010000015">
    <property type="protein sequence ID" value="MBM9467982.1"/>
    <property type="molecule type" value="Genomic_DNA"/>
</dbReference>
<dbReference type="PROSITE" id="PS50850">
    <property type="entry name" value="MFS"/>
    <property type="match status" value="1"/>
</dbReference>
<accession>A0A939C2C7</accession>
<feature type="transmembrane region" description="Helical" evidence="8">
    <location>
        <begin position="155"/>
        <end position="178"/>
    </location>
</feature>
<feature type="transmembrane region" description="Helical" evidence="8">
    <location>
        <begin position="417"/>
        <end position="438"/>
    </location>
</feature>
<dbReference type="AlphaFoldDB" id="A0A939C2C7"/>
<evidence type="ECO:0000259" key="9">
    <source>
        <dbReference type="PROSITE" id="PS50850"/>
    </source>
</evidence>
<keyword evidence="5 8" id="KW-1133">Transmembrane helix</keyword>
<dbReference type="GO" id="GO:0022857">
    <property type="term" value="F:transmembrane transporter activity"/>
    <property type="evidence" value="ECO:0007669"/>
    <property type="project" value="InterPro"/>
</dbReference>
<evidence type="ECO:0000256" key="3">
    <source>
        <dbReference type="ARBA" id="ARBA00022475"/>
    </source>
</evidence>
<feature type="transmembrane region" description="Helical" evidence="8">
    <location>
        <begin position="29"/>
        <end position="54"/>
    </location>
</feature>
<feature type="transmembrane region" description="Helical" evidence="8">
    <location>
        <begin position="490"/>
        <end position="512"/>
    </location>
</feature>
<dbReference type="RefSeq" id="WP_205260937.1">
    <property type="nucleotide sequence ID" value="NZ_JAERWK010000015.1"/>
</dbReference>
<keyword evidence="6 8" id="KW-0472">Membrane</keyword>
<feature type="transmembrane region" description="Helical" evidence="8">
    <location>
        <begin position="184"/>
        <end position="205"/>
    </location>
</feature>
<proteinExistence type="predicted"/>
<keyword evidence="4 8" id="KW-0812">Transmembrane</keyword>
<feature type="transmembrane region" description="Helical" evidence="8">
    <location>
        <begin position="122"/>
        <end position="143"/>
    </location>
</feature>
<evidence type="ECO:0000313" key="10">
    <source>
        <dbReference type="EMBL" id="MBM9467982.1"/>
    </source>
</evidence>
<dbReference type="InterPro" id="IPR011701">
    <property type="entry name" value="MFS"/>
</dbReference>
<dbReference type="Gene3D" id="1.20.1250.20">
    <property type="entry name" value="MFS general substrate transporter like domains"/>
    <property type="match status" value="1"/>
</dbReference>
<dbReference type="Proteomes" id="UP000663792">
    <property type="component" value="Unassembled WGS sequence"/>
</dbReference>
<evidence type="ECO:0000256" key="2">
    <source>
        <dbReference type="ARBA" id="ARBA00022448"/>
    </source>
</evidence>
<evidence type="ECO:0000256" key="5">
    <source>
        <dbReference type="ARBA" id="ARBA00022989"/>
    </source>
</evidence>
<comment type="caution">
    <text evidence="10">The sequence shown here is derived from an EMBL/GenBank/DDBJ whole genome shotgun (WGS) entry which is preliminary data.</text>
</comment>
<keyword evidence="2" id="KW-0813">Transport</keyword>
<evidence type="ECO:0000256" key="4">
    <source>
        <dbReference type="ARBA" id="ARBA00022692"/>
    </source>
</evidence>
<sequence>MSSPSRVARPAQAPTPGTESSARAGWRGWLALAALMLPVLLVSIDNTVLTFALPSITEQLRPDGTALLWIVDIYPLVLAGLLVAMGSTADRVGRRRLLFIGSTGFLVVSAVAAFSPNATALIAVRAALGFFGAMLMPSTMSLLRAIFTDPHQHRLAIAVWSATFATGAAIGPVVGGVLLEHCSWGSIFLAGVPVLLLFLLVAPFVVPESRDPHPGPVDPVSIVLSLAALAPLVFAIKTVAESGVTDVALASLGLAVLSGIAFVRRQLRRPLPMLDLTLFRSGTFSGAVTANLLSIFAVVGFLFFVSQHLQLVLGQSPLQAAVALLPGAVASVLAGLAIVPLVRRVPVRYAMAGGFLLSAAGYGLVVLVADDPTAAALAAAFVLLSAGIGAAETLSNDAVLTAAPTDKAGAAAAINETAYELGAVLGTAVLGSILTASYRSHLQVPAGLTPEQAHAATETLGGATGVAAGLPAGQAAQLLDSARHAFDSGVVVTAGLGALVTTAAAVLVVLALRPPRGIRTEA</sequence>
<feature type="transmembrane region" description="Helical" evidence="8">
    <location>
        <begin position="318"/>
        <end position="342"/>
    </location>
</feature>
<dbReference type="PANTHER" id="PTHR42718">
    <property type="entry name" value="MAJOR FACILITATOR SUPERFAMILY MULTIDRUG TRANSPORTER MFSC"/>
    <property type="match status" value="1"/>
</dbReference>
<feature type="transmembrane region" description="Helical" evidence="8">
    <location>
        <begin position="284"/>
        <end position="306"/>
    </location>
</feature>
<evidence type="ECO:0000256" key="7">
    <source>
        <dbReference type="SAM" id="MobiDB-lite"/>
    </source>
</evidence>
<protein>
    <submittedName>
        <fullName evidence="10">MFS transporter</fullName>
    </submittedName>
</protein>
<evidence type="ECO:0000256" key="6">
    <source>
        <dbReference type="ARBA" id="ARBA00023136"/>
    </source>
</evidence>
<feature type="domain" description="Major facilitator superfamily (MFS) profile" evidence="9">
    <location>
        <begin position="31"/>
        <end position="516"/>
    </location>
</feature>
<dbReference type="InterPro" id="IPR020846">
    <property type="entry name" value="MFS_dom"/>
</dbReference>
<feature type="transmembrane region" description="Helical" evidence="8">
    <location>
        <begin position="217"/>
        <end position="236"/>
    </location>
</feature>
<evidence type="ECO:0000313" key="11">
    <source>
        <dbReference type="Proteomes" id="UP000663792"/>
    </source>
</evidence>
<reference evidence="10" key="1">
    <citation type="submission" date="2021-01" db="EMBL/GenBank/DDBJ databases">
        <title>YIM 132084 draft genome.</title>
        <authorList>
            <person name="An D."/>
        </authorList>
    </citation>
    <scope>NUCLEOTIDE SEQUENCE</scope>
    <source>
        <strain evidence="10">YIM 132084</strain>
    </source>
</reference>
<dbReference type="Pfam" id="PF07690">
    <property type="entry name" value="MFS_1"/>
    <property type="match status" value="1"/>
</dbReference>
<feature type="transmembrane region" description="Helical" evidence="8">
    <location>
        <begin position="66"/>
        <end position="85"/>
    </location>
</feature>
<feature type="transmembrane region" description="Helical" evidence="8">
    <location>
        <begin position="375"/>
        <end position="396"/>
    </location>
</feature>
<comment type="subcellular location">
    <subcellularLocation>
        <location evidence="1">Cell membrane</location>
        <topology evidence="1">Multi-pass membrane protein</topology>
    </subcellularLocation>
</comment>
<gene>
    <name evidence="10" type="ORF">JL106_11890</name>
</gene>
<feature type="transmembrane region" description="Helical" evidence="8">
    <location>
        <begin position="97"/>
        <end position="116"/>
    </location>
</feature>
<dbReference type="PANTHER" id="PTHR42718:SF47">
    <property type="entry name" value="METHYL VIOLOGEN RESISTANCE PROTEIN SMVA"/>
    <property type="match status" value="1"/>
</dbReference>
<dbReference type="InterPro" id="IPR036259">
    <property type="entry name" value="MFS_trans_sf"/>
</dbReference>
<feature type="region of interest" description="Disordered" evidence="7">
    <location>
        <begin position="1"/>
        <end position="22"/>
    </location>
</feature>
<dbReference type="CDD" id="cd17321">
    <property type="entry name" value="MFS_MMR_MDR_like"/>
    <property type="match status" value="1"/>
</dbReference>
<evidence type="ECO:0000256" key="1">
    <source>
        <dbReference type="ARBA" id="ARBA00004651"/>
    </source>
</evidence>
<keyword evidence="3" id="KW-1003">Cell membrane</keyword>
<dbReference type="GO" id="GO:0005886">
    <property type="term" value="C:plasma membrane"/>
    <property type="evidence" value="ECO:0007669"/>
    <property type="project" value="UniProtKB-SubCell"/>
</dbReference>
<feature type="transmembrane region" description="Helical" evidence="8">
    <location>
        <begin position="242"/>
        <end position="263"/>
    </location>
</feature>
<dbReference type="SUPFAM" id="SSF103473">
    <property type="entry name" value="MFS general substrate transporter"/>
    <property type="match status" value="1"/>
</dbReference>
<dbReference type="Gene3D" id="1.20.1720.10">
    <property type="entry name" value="Multidrug resistance protein D"/>
    <property type="match status" value="1"/>
</dbReference>
<name>A0A939C2C7_9ACTN</name>
<organism evidence="10 11">
    <name type="scientific">Nakamurella leprariae</name>
    <dbReference type="NCBI Taxonomy" id="2803911"/>
    <lineage>
        <taxon>Bacteria</taxon>
        <taxon>Bacillati</taxon>
        <taxon>Actinomycetota</taxon>
        <taxon>Actinomycetes</taxon>
        <taxon>Nakamurellales</taxon>
        <taxon>Nakamurellaceae</taxon>
        <taxon>Nakamurella</taxon>
    </lineage>
</organism>
<evidence type="ECO:0000256" key="8">
    <source>
        <dbReference type="SAM" id="Phobius"/>
    </source>
</evidence>
<feature type="transmembrane region" description="Helical" evidence="8">
    <location>
        <begin position="349"/>
        <end position="369"/>
    </location>
</feature>